<evidence type="ECO:0000313" key="1">
    <source>
        <dbReference type="EMBL" id="ALR07513.2"/>
    </source>
</evidence>
<dbReference type="EMBL" id="CP009885">
    <property type="protein sequence ID" value="ALR07513.2"/>
    <property type="molecule type" value="Genomic_DNA"/>
</dbReference>
<accession>A0ABC8AGR4</accession>
<gene>
    <name evidence="1" type="ORF">XFHB_12395</name>
</gene>
<evidence type="ECO:0000313" key="2">
    <source>
        <dbReference type="Proteomes" id="UP000196980"/>
    </source>
</evidence>
<reference evidence="2" key="1">
    <citation type="submission" date="2014-11" db="EMBL/GenBank/DDBJ databases">
        <title>Xylella fastidiosa Hib4 Genome Sequencing.</title>
        <authorList>
            <person name="Pierry P.M."/>
            <person name="da Silva A.M."/>
        </authorList>
    </citation>
    <scope>NUCLEOTIDE SEQUENCE [LARGE SCALE GENOMIC DNA]</scope>
    <source>
        <strain evidence="2">Hib4</strain>
    </source>
</reference>
<dbReference type="AlphaFoldDB" id="A0ABC8AGR4"/>
<proteinExistence type="predicted"/>
<dbReference type="KEGG" id="xfh:XFHB_12395"/>
<protein>
    <submittedName>
        <fullName evidence="1">Uncharacterized protein</fullName>
    </submittedName>
</protein>
<sequence>MDPLEMSDCSACGCYQVCKECFIEGMARCGLYQWRLKQQRRSQEVSIRFGEVRCLGLMLFVAKRKEYAGVGRGGRSATAEASVRLVLA</sequence>
<name>A0ABC8AGR4_XYLFS</name>
<organism evidence="1 2">
    <name type="scientific">Xylella fastidiosa</name>
    <dbReference type="NCBI Taxonomy" id="2371"/>
    <lineage>
        <taxon>Bacteria</taxon>
        <taxon>Pseudomonadati</taxon>
        <taxon>Pseudomonadota</taxon>
        <taxon>Gammaproteobacteria</taxon>
        <taxon>Lysobacterales</taxon>
        <taxon>Lysobacteraceae</taxon>
        <taxon>Xylella</taxon>
    </lineage>
</organism>
<dbReference type="Proteomes" id="UP000196980">
    <property type="component" value="Chromosome"/>
</dbReference>